<keyword evidence="6" id="KW-0547">Nucleotide-binding</keyword>
<evidence type="ECO:0000259" key="9">
    <source>
        <dbReference type="PROSITE" id="PS50893"/>
    </source>
</evidence>
<protein>
    <submittedName>
        <fullName evidence="10">ABC transporter ATP-binding protein predicted for antimicrobial peptide</fullName>
    </submittedName>
</protein>
<evidence type="ECO:0000256" key="4">
    <source>
        <dbReference type="ARBA" id="ARBA00022475"/>
    </source>
</evidence>
<evidence type="ECO:0000256" key="8">
    <source>
        <dbReference type="ARBA" id="ARBA00023136"/>
    </source>
</evidence>
<dbReference type="KEGG" id="pin:Ping_2196"/>
<dbReference type="AlphaFoldDB" id="A1SWS2"/>
<keyword evidence="5" id="KW-0997">Cell inner membrane</keyword>
<dbReference type="PROSITE" id="PS50893">
    <property type="entry name" value="ABC_TRANSPORTER_2"/>
    <property type="match status" value="1"/>
</dbReference>
<comment type="subcellular location">
    <subcellularLocation>
        <location evidence="1">Cell inner membrane</location>
        <topology evidence="1">Peripheral membrane protein</topology>
    </subcellularLocation>
</comment>
<evidence type="ECO:0000313" key="10">
    <source>
        <dbReference type="EMBL" id="ABM03937.1"/>
    </source>
</evidence>
<evidence type="ECO:0000256" key="6">
    <source>
        <dbReference type="ARBA" id="ARBA00022741"/>
    </source>
</evidence>
<dbReference type="InterPro" id="IPR050319">
    <property type="entry name" value="ABC_transp_ATP-bind"/>
</dbReference>
<evidence type="ECO:0000256" key="3">
    <source>
        <dbReference type="ARBA" id="ARBA00022448"/>
    </source>
</evidence>
<dbReference type="SUPFAM" id="SSF52540">
    <property type="entry name" value="P-loop containing nucleoside triphosphate hydrolases"/>
    <property type="match status" value="1"/>
</dbReference>
<sequence length="259" mass="28833">MTALLCIDNLYKQYKGSKFFLSSGFRNSVGPINFTLEQGKILTIIGENGSGKSTLVQMIAGVIPSTSGEIYIKGHALTTMSRQNRCKSVRMIFQDPKISLNPKVTIGKILSAPLELNTDLTAVQRKQQIIATLELVGLLPDYLQFYPNMLSAVQQHQVAIARAMVLNPDVVIADSILSTLDISLGFKIVNILLEIQEKKGVSFIFISHHMNLVRHISDQVIVMQQGKIVENNTTDNIFNSPQKMSTKNLLKSQQPDYRK</sequence>
<keyword evidence="3" id="KW-0813">Transport</keyword>
<dbReference type="PANTHER" id="PTHR43776:SF4">
    <property type="entry name" value="PUTRESCINE EXPORT SYSTEM ATP-BINDING PROTEIN SAPF"/>
    <property type="match status" value="1"/>
</dbReference>
<dbReference type="CDD" id="cd03257">
    <property type="entry name" value="ABC_NikE_OppD_transporters"/>
    <property type="match status" value="1"/>
</dbReference>
<dbReference type="OrthoDB" id="9784450at2"/>
<feature type="domain" description="ABC transporter" evidence="9">
    <location>
        <begin position="5"/>
        <end position="250"/>
    </location>
</feature>
<dbReference type="HOGENOM" id="CLU_000604_1_23_6"/>
<dbReference type="Gene3D" id="3.40.50.300">
    <property type="entry name" value="P-loop containing nucleotide triphosphate hydrolases"/>
    <property type="match status" value="1"/>
</dbReference>
<accession>A1SWS2</accession>
<reference evidence="10 11" key="1">
    <citation type="submission" date="2007-01" db="EMBL/GenBank/DDBJ databases">
        <title>Complete sequence of Psychromonas ingrahamii 37.</title>
        <authorList>
            <consortium name="US DOE Joint Genome Institute"/>
            <person name="Copeland A."/>
            <person name="Lucas S."/>
            <person name="Lapidus A."/>
            <person name="Barry K."/>
            <person name="Detter J.C."/>
            <person name="Glavina del Rio T."/>
            <person name="Hammon N."/>
            <person name="Israni S."/>
            <person name="Dalin E."/>
            <person name="Tice H."/>
            <person name="Pitluck S."/>
            <person name="Thompson L.S."/>
            <person name="Brettin T."/>
            <person name="Bruce D."/>
            <person name="Han C."/>
            <person name="Tapia R."/>
            <person name="Schmutz J."/>
            <person name="Larimer F."/>
            <person name="Land M."/>
            <person name="Hauser L."/>
            <person name="Kyrpides N."/>
            <person name="Ivanova N."/>
            <person name="Staley J."/>
            <person name="Richardson P."/>
        </authorList>
    </citation>
    <scope>NUCLEOTIDE SEQUENCE [LARGE SCALE GENOMIC DNA]</scope>
    <source>
        <strain evidence="10 11">37</strain>
    </source>
</reference>
<keyword evidence="7 10" id="KW-0067">ATP-binding</keyword>
<keyword evidence="4" id="KW-1003">Cell membrane</keyword>
<dbReference type="GO" id="GO:0005524">
    <property type="term" value="F:ATP binding"/>
    <property type="evidence" value="ECO:0007669"/>
    <property type="project" value="UniProtKB-KW"/>
</dbReference>
<evidence type="ECO:0000256" key="1">
    <source>
        <dbReference type="ARBA" id="ARBA00004417"/>
    </source>
</evidence>
<organism evidence="10 11">
    <name type="scientific">Psychromonas ingrahamii (strain DSM 17664 / CCUG 51855 / 37)</name>
    <dbReference type="NCBI Taxonomy" id="357804"/>
    <lineage>
        <taxon>Bacteria</taxon>
        <taxon>Pseudomonadati</taxon>
        <taxon>Pseudomonadota</taxon>
        <taxon>Gammaproteobacteria</taxon>
        <taxon>Alteromonadales</taxon>
        <taxon>Psychromonadaceae</taxon>
        <taxon>Psychromonas</taxon>
    </lineage>
</organism>
<dbReference type="Pfam" id="PF00005">
    <property type="entry name" value="ABC_tran"/>
    <property type="match status" value="1"/>
</dbReference>
<comment type="similarity">
    <text evidence="2">Belongs to the ABC transporter superfamily.</text>
</comment>
<dbReference type="InterPro" id="IPR027417">
    <property type="entry name" value="P-loop_NTPase"/>
</dbReference>
<name>A1SWS2_PSYIN</name>
<evidence type="ECO:0000256" key="7">
    <source>
        <dbReference type="ARBA" id="ARBA00022840"/>
    </source>
</evidence>
<gene>
    <name evidence="10" type="ordered locus">Ping_2196</name>
</gene>
<proteinExistence type="inferred from homology"/>
<dbReference type="InterPro" id="IPR003439">
    <property type="entry name" value="ABC_transporter-like_ATP-bd"/>
</dbReference>
<dbReference type="RefSeq" id="WP_011770497.1">
    <property type="nucleotide sequence ID" value="NC_008709.1"/>
</dbReference>
<dbReference type="GO" id="GO:0016887">
    <property type="term" value="F:ATP hydrolysis activity"/>
    <property type="evidence" value="ECO:0007669"/>
    <property type="project" value="InterPro"/>
</dbReference>
<dbReference type="SMART" id="SM00382">
    <property type="entry name" value="AAA"/>
    <property type="match status" value="1"/>
</dbReference>
<keyword evidence="8" id="KW-0472">Membrane</keyword>
<dbReference type="STRING" id="357804.Ping_2196"/>
<dbReference type="eggNOG" id="COG4172">
    <property type="taxonomic scope" value="Bacteria"/>
</dbReference>
<keyword evidence="11" id="KW-1185">Reference proteome</keyword>
<dbReference type="InterPro" id="IPR003593">
    <property type="entry name" value="AAA+_ATPase"/>
</dbReference>
<dbReference type="GO" id="GO:0055085">
    <property type="term" value="P:transmembrane transport"/>
    <property type="evidence" value="ECO:0007669"/>
    <property type="project" value="UniProtKB-ARBA"/>
</dbReference>
<evidence type="ECO:0000313" key="11">
    <source>
        <dbReference type="Proteomes" id="UP000000639"/>
    </source>
</evidence>
<evidence type="ECO:0000256" key="2">
    <source>
        <dbReference type="ARBA" id="ARBA00005417"/>
    </source>
</evidence>
<dbReference type="GO" id="GO:0005886">
    <property type="term" value="C:plasma membrane"/>
    <property type="evidence" value="ECO:0007669"/>
    <property type="project" value="UniProtKB-SubCell"/>
</dbReference>
<dbReference type="Proteomes" id="UP000000639">
    <property type="component" value="Chromosome"/>
</dbReference>
<dbReference type="EMBL" id="CP000510">
    <property type="protein sequence ID" value="ABM03937.1"/>
    <property type="molecule type" value="Genomic_DNA"/>
</dbReference>
<dbReference type="PANTHER" id="PTHR43776">
    <property type="entry name" value="TRANSPORT ATP-BINDING PROTEIN"/>
    <property type="match status" value="1"/>
</dbReference>
<evidence type="ECO:0000256" key="5">
    <source>
        <dbReference type="ARBA" id="ARBA00022519"/>
    </source>
</evidence>